<feature type="binding site" evidence="7">
    <location>
        <position position="184"/>
    </location>
    <ligand>
        <name>substrate</name>
    </ligand>
</feature>
<comment type="pathway">
    <text evidence="1 7">Carbohydrate degradation; pentose phosphate pathway; D-ribulose 5-phosphate from D-glucose 6-phosphate (oxidative stage): step 1/3.</text>
</comment>
<feature type="binding site" evidence="7">
    <location>
        <position position="154"/>
    </location>
    <ligand>
        <name>NADP(+)</name>
        <dbReference type="ChEBI" id="CHEBI:58349"/>
    </ligand>
</feature>
<dbReference type="Pfam" id="PF02781">
    <property type="entry name" value="G6PD_C"/>
    <property type="match status" value="1"/>
</dbReference>
<evidence type="ECO:0000256" key="5">
    <source>
        <dbReference type="ARBA" id="ARBA00023002"/>
    </source>
</evidence>
<dbReference type="Pfam" id="PF00479">
    <property type="entry name" value="G6PD_N"/>
    <property type="match status" value="1"/>
</dbReference>
<evidence type="ECO:0000256" key="2">
    <source>
        <dbReference type="ARBA" id="ARBA00009975"/>
    </source>
</evidence>
<keyword evidence="5 7" id="KW-0560">Oxidoreductase</keyword>
<dbReference type="SUPFAM" id="SSF51735">
    <property type="entry name" value="NAD(P)-binding Rossmann-fold domains"/>
    <property type="match status" value="1"/>
</dbReference>
<comment type="caution">
    <text evidence="10">The sequence shown here is derived from an EMBL/GenBank/DDBJ whole genome shotgun (WGS) entry which is preliminary data.</text>
</comment>
<dbReference type="Proteomes" id="UP000602381">
    <property type="component" value="Unassembled WGS sequence"/>
</dbReference>
<comment type="similarity">
    <text evidence="2 7">Belongs to the glucose-6-phosphate dehydrogenase family.</text>
</comment>
<feature type="binding site" evidence="7">
    <location>
        <position position="188"/>
    </location>
    <ligand>
        <name>substrate</name>
    </ligand>
</feature>
<keyword evidence="6 7" id="KW-0119">Carbohydrate metabolism</keyword>
<dbReference type="PANTHER" id="PTHR23429">
    <property type="entry name" value="GLUCOSE-6-PHOSPHATE 1-DEHYDROGENASE G6PD"/>
    <property type="match status" value="1"/>
</dbReference>
<feature type="domain" description="Glucose-6-phosphate dehydrogenase C-terminal" evidence="9">
    <location>
        <begin position="195"/>
        <end position="495"/>
    </location>
</feature>
<keyword evidence="4 7" id="KW-0521">NADP</keyword>
<comment type="caution">
    <text evidence="7">Lacks conserved residue(s) required for the propagation of feature annotation.</text>
</comment>
<proteinExistence type="inferred from homology"/>
<dbReference type="InterPro" id="IPR022674">
    <property type="entry name" value="G6P_DH_NAD-bd"/>
</dbReference>
<feature type="active site" description="Proton acceptor" evidence="7">
    <location>
        <position position="246"/>
    </location>
</feature>
<dbReference type="PROSITE" id="PS00069">
    <property type="entry name" value="G6P_DEHYDROGENASE"/>
    <property type="match status" value="1"/>
</dbReference>
<dbReference type="SUPFAM" id="SSF55347">
    <property type="entry name" value="Glyceraldehyde-3-phosphate dehydrogenase-like, C-terminal domain"/>
    <property type="match status" value="1"/>
</dbReference>
<evidence type="ECO:0000256" key="3">
    <source>
        <dbReference type="ARBA" id="ARBA00022526"/>
    </source>
</evidence>
<dbReference type="HAMAP" id="MF_00966">
    <property type="entry name" value="G6PD"/>
    <property type="match status" value="1"/>
</dbReference>
<dbReference type="EC" id="1.1.1.49" evidence="7"/>
<dbReference type="InterPro" id="IPR019796">
    <property type="entry name" value="G6P_DH_AS"/>
</dbReference>
<organism evidence="10 11">
    <name type="scientific">Iodidimonas muriae</name>
    <dbReference type="NCBI Taxonomy" id="261467"/>
    <lineage>
        <taxon>Bacteria</taxon>
        <taxon>Pseudomonadati</taxon>
        <taxon>Pseudomonadota</taxon>
        <taxon>Alphaproteobacteria</taxon>
        <taxon>Iodidimonadales</taxon>
        <taxon>Iodidimonadaceae</taxon>
        <taxon>Iodidimonas</taxon>
    </lineage>
</organism>
<feature type="binding site" evidence="7">
    <location>
        <position position="55"/>
    </location>
    <ligand>
        <name>NADP(+)</name>
        <dbReference type="ChEBI" id="CHEBI:58349"/>
    </ligand>
</feature>
<gene>
    <name evidence="7 10" type="primary">zwf</name>
    <name evidence="10" type="ORF">GCM10007972_05480</name>
</gene>
<evidence type="ECO:0000256" key="7">
    <source>
        <dbReference type="HAMAP-Rule" id="MF_00966"/>
    </source>
</evidence>
<dbReference type="PANTHER" id="PTHR23429:SF0">
    <property type="entry name" value="GLUCOSE-6-PHOSPHATE 1-DEHYDROGENASE"/>
    <property type="match status" value="1"/>
</dbReference>
<keyword evidence="11" id="KW-1185">Reference proteome</keyword>
<dbReference type="InterPro" id="IPR036291">
    <property type="entry name" value="NAD(P)-bd_dom_sf"/>
</dbReference>
<dbReference type="RefSeq" id="WP_229773489.1">
    <property type="nucleotide sequence ID" value="NZ_BMOV01000002.1"/>
</dbReference>
<dbReference type="Gene3D" id="3.40.50.720">
    <property type="entry name" value="NAD(P)-binding Rossmann-like Domain"/>
    <property type="match status" value="1"/>
</dbReference>
<feature type="domain" description="Glucose-6-phosphate dehydrogenase NAD-binding" evidence="8">
    <location>
        <begin position="18"/>
        <end position="193"/>
    </location>
</feature>
<reference evidence="11" key="1">
    <citation type="journal article" date="2019" name="Int. J. Syst. Evol. Microbiol.">
        <title>The Global Catalogue of Microorganisms (GCM) 10K type strain sequencing project: providing services to taxonomists for standard genome sequencing and annotation.</title>
        <authorList>
            <consortium name="The Broad Institute Genomics Platform"/>
            <consortium name="The Broad Institute Genome Sequencing Center for Infectious Disease"/>
            <person name="Wu L."/>
            <person name="Ma J."/>
        </authorList>
    </citation>
    <scope>NUCLEOTIDE SEQUENCE [LARGE SCALE GENOMIC DNA]</scope>
    <source>
        <strain evidence="11">JCM 17843</strain>
    </source>
</reference>
<evidence type="ECO:0000256" key="4">
    <source>
        <dbReference type="ARBA" id="ARBA00022857"/>
    </source>
</evidence>
<keyword evidence="3 7" id="KW-0313">Glucose metabolism</keyword>
<sequence>MRDSFMQEHGTNRPSDLIIFGGTGDLAMRMLFPSLYFLDSDGHLADDVRIIGAARSDLDRDGFLETVHERLKSHIAADYYDEALWQRFAKRIDYCPVDAVEGTGFDSLAKAVRLDEGGELVCYFSTAPRFYGDICTHLKAHGLAGKNTRVVLEKPIGHDLLSCRAVNDAVGAVFAEDRIYRIDHYLGKETVQNLLALRFANSLFEPLWNANGIEQVQITISETVGVEGRWSYYNDSGALRDMLQNHMLQLLCLVAMEPPNTLDADAVRDEKLKVLRSLRPITKQENTLKSVAGQYTAGAVGGTAVPGYLDEAQEESRTETFVALRADIDNWRWRGVPFYLRTGKRLPYRYSEIFIQFKGVPHSIFPEESNLTLDSNKLVIRLQPEENIKLCVMNKVPGLGRDGMKLQEVSLDLSMTKEARTRRRRIAYERLLLDVLNANSTLFVRRDETEAAWAWVDGISKGWRDLDLKPKPYSAGTWGPAASVALTERYGHSWHD</sequence>
<comment type="function">
    <text evidence="7">Catalyzes the oxidation of glucose 6-phosphate to 6-phosphogluconolactone.</text>
</comment>
<evidence type="ECO:0000259" key="9">
    <source>
        <dbReference type="Pfam" id="PF02781"/>
    </source>
</evidence>
<dbReference type="Gene3D" id="3.30.360.10">
    <property type="entry name" value="Dihydrodipicolinate Reductase, domain 2"/>
    <property type="match status" value="1"/>
</dbReference>
<evidence type="ECO:0000313" key="11">
    <source>
        <dbReference type="Proteomes" id="UP000602381"/>
    </source>
</evidence>
<dbReference type="PIRSF" id="PIRSF000110">
    <property type="entry name" value="G6PD"/>
    <property type="match status" value="1"/>
</dbReference>
<evidence type="ECO:0000313" key="10">
    <source>
        <dbReference type="EMBL" id="GGO06839.1"/>
    </source>
</evidence>
<comment type="catalytic activity">
    <reaction evidence="7">
        <text>D-glucose 6-phosphate + NADP(+) = 6-phospho-D-glucono-1,5-lactone + NADPH + H(+)</text>
        <dbReference type="Rhea" id="RHEA:15841"/>
        <dbReference type="ChEBI" id="CHEBI:15378"/>
        <dbReference type="ChEBI" id="CHEBI:57783"/>
        <dbReference type="ChEBI" id="CHEBI:57955"/>
        <dbReference type="ChEBI" id="CHEBI:58349"/>
        <dbReference type="ChEBI" id="CHEBI:61548"/>
        <dbReference type="EC" id="1.1.1.49"/>
    </reaction>
</comment>
<feature type="binding site" evidence="7">
    <location>
        <position position="241"/>
    </location>
    <ligand>
        <name>substrate</name>
    </ligand>
</feature>
<dbReference type="EMBL" id="BMOV01000002">
    <property type="protein sequence ID" value="GGO06839.1"/>
    <property type="molecule type" value="Genomic_DNA"/>
</dbReference>
<dbReference type="PRINTS" id="PR00079">
    <property type="entry name" value="G6PDHDRGNASE"/>
</dbReference>
<name>A0ABQ2L9T1_9PROT</name>
<dbReference type="NCBIfam" id="TIGR00871">
    <property type="entry name" value="zwf"/>
    <property type="match status" value="1"/>
</dbReference>
<feature type="binding site" evidence="7">
    <location>
        <position position="344"/>
    </location>
    <ligand>
        <name>substrate</name>
    </ligand>
</feature>
<accession>A0ABQ2L9T1</accession>
<feature type="binding site" evidence="7">
    <location>
        <position position="222"/>
    </location>
    <ligand>
        <name>substrate</name>
    </ligand>
</feature>
<dbReference type="InterPro" id="IPR001282">
    <property type="entry name" value="G6P_DH"/>
</dbReference>
<evidence type="ECO:0000256" key="1">
    <source>
        <dbReference type="ARBA" id="ARBA00004937"/>
    </source>
</evidence>
<dbReference type="InterPro" id="IPR022675">
    <property type="entry name" value="G6P_DH_C"/>
</dbReference>
<evidence type="ECO:0000256" key="6">
    <source>
        <dbReference type="ARBA" id="ARBA00023277"/>
    </source>
</evidence>
<evidence type="ECO:0000259" key="8">
    <source>
        <dbReference type="Pfam" id="PF00479"/>
    </source>
</evidence>
<protein>
    <recommendedName>
        <fullName evidence="7">Glucose-6-phosphate 1-dehydrogenase</fullName>
        <shortName evidence="7">G6PD</shortName>
        <ecNumber evidence="7">1.1.1.49</ecNumber>
    </recommendedName>
</protein>